<feature type="compositionally biased region" description="Low complexity" evidence="1">
    <location>
        <begin position="112"/>
        <end position="124"/>
    </location>
</feature>
<dbReference type="EMBL" id="CALTRL010005775">
    <property type="protein sequence ID" value="CAH7686181.1"/>
    <property type="molecule type" value="Genomic_DNA"/>
</dbReference>
<accession>A0AAV0BIB3</accession>
<sequence length="235" mass="24866">MIDIAIHYRKAEKNTRPLYNTTPETGRNSLYCQRDPRHKVLLGLVQAQDPANDPQLFVDASVKPPESPSSTVRLGSRRDTFPLRNLPPEFSFLGTGDVFSNFGGSVSPGNINTSDNGNKSSSGNIGKGHCKRKKGKKTASLTSSIIATTTSNTEQNITDFPEKTVSSIVNKTETGPEYGGMNNTNGGSNTGMNTNNGGSSTGMNTNSGGSNTGMNTNNGEINNGMNTNNGGITLE</sequence>
<keyword evidence="3" id="KW-1185">Reference proteome</keyword>
<evidence type="ECO:0000256" key="1">
    <source>
        <dbReference type="SAM" id="MobiDB-lite"/>
    </source>
</evidence>
<comment type="caution">
    <text evidence="2">The sequence shown here is derived from an EMBL/GenBank/DDBJ whole genome shotgun (WGS) entry which is preliminary data.</text>
</comment>
<reference evidence="2" key="1">
    <citation type="submission" date="2022-06" db="EMBL/GenBank/DDBJ databases">
        <authorList>
            <consortium name="SYNGENTA / RWTH Aachen University"/>
        </authorList>
    </citation>
    <scope>NUCLEOTIDE SEQUENCE</scope>
</reference>
<dbReference type="Proteomes" id="UP001153365">
    <property type="component" value="Unassembled WGS sequence"/>
</dbReference>
<feature type="region of interest" description="Disordered" evidence="1">
    <location>
        <begin position="173"/>
        <end position="235"/>
    </location>
</feature>
<protein>
    <submittedName>
        <fullName evidence="2">Expressed protein</fullName>
    </submittedName>
</protein>
<feature type="compositionally biased region" description="Basic residues" evidence="1">
    <location>
        <begin position="128"/>
        <end position="137"/>
    </location>
</feature>
<gene>
    <name evidence="2" type="ORF">PPACK8108_LOCUS20797</name>
</gene>
<feature type="region of interest" description="Disordered" evidence="1">
    <location>
        <begin position="109"/>
        <end position="141"/>
    </location>
</feature>
<evidence type="ECO:0000313" key="3">
    <source>
        <dbReference type="Proteomes" id="UP001153365"/>
    </source>
</evidence>
<proteinExistence type="predicted"/>
<evidence type="ECO:0000313" key="2">
    <source>
        <dbReference type="EMBL" id="CAH7686181.1"/>
    </source>
</evidence>
<name>A0AAV0BIB3_PHAPC</name>
<feature type="compositionally biased region" description="Low complexity" evidence="1">
    <location>
        <begin position="179"/>
        <end position="235"/>
    </location>
</feature>
<dbReference type="AlphaFoldDB" id="A0AAV0BIB3"/>
<organism evidence="2 3">
    <name type="scientific">Phakopsora pachyrhizi</name>
    <name type="common">Asian soybean rust disease fungus</name>
    <dbReference type="NCBI Taxonomy" id="170000"/>
    <lineage>
        <taxon>Eukaryota</taxon>
        <taxon>Fungi</taxon>
        <taxon>Dikarya</taxon>
        <taxon>Basidiomycota</taxon>
        <taxon>Pucciniomycotina</taxon>
        <taxon>Pucciniomycetes</taxon>
        <taxon>Pucciniales</taxon>
        <taxon>Phakopsoraceae</taxon>
        <taxon>Phakopsora</taxon>
    </lineage>
</organism>